<gene>
    <name evidence="9" type="ORF">EDS130_LOCUS41592</name>
    <name evidence="8" type="ORF">XAT740_LOCUS31388</name>
</gene>
<keyword evidence="10" id="KW-1185">Reference proteome</keyword>
<evidence type="ECO:0000256" key="2">
    <source>
        <dbReference type="ARBA" id="ARBA00022737"/>
    </source>
</evidence>
<proteinExistence type="predicted"/>
<dbReference type="SUPFAM" id="SSF48403">
    <property type="entry name" value="Ankyrin repeat"/>
    <property type="match status" value="1"/>
</dbReference>
<evidence type="ECO:0000256" key="6">
    <source>
        <dbReference type="ARBA" id="ARBA00023303"/>
    </source>
</evidence>
<keyword evidence="5" id="KW-0325">Glycoprotein</keyword>
<keyword evidence="6" id="KW-0407">Ion channel</keyword>
<dbReference type="PANTHER" id="PTHR47143">
    <property type="entry name" value="TRANSIENT RECEPTOR POTENTIAL CATION CHANNEL PROTEIN PAINLESS"/>
    <property type="match status" value="1"/>
</dbReference>
<feature type="transmembrane region" description="Helical" evidence="7">
    <location>
        <begin position="565"/>
        <end position="585"/>
    </location>
</feature>
<keyword evidence="7" id="KW-0472">Membrane</keyword>
<reference evidence="8" key="1">
    <citation type="submission" date="2021-02" db="EMBL/GenBank/DDBJ databases">
        <authorList>
            <person name="Nowell W R."/>
        </authorList>
    </citation>
    <scope>NUCLEOTIDE SEQUENCE</scope>
</reference>
<keyword evidence="1" id="KW-0813">Transport</keyword>
<evidence type="ECO:0000256" key="3">
    <source>
        <dbReference type="ARBA" id="ARBA00023043"/>
    </source>
</evidence>
<keyword evidence="7" id="KW-0812">Transmembrane</keyword>
<evidence type="ECO:0000313" key="9">
    <source>
        <dbReference type="EMBL" id="CAF1483699.1"/>
    </source>
</evidence>
<feature type="transmembrane region" description="Helical" evidence="7">
    <location>
        <begin position="597"/>
        <end position="626"/>
    </location>
</feature>
<keyword evidence="2" id="KW-0677">Repeat</keyword>
<evidence type="ECO:0000256" key="1">
    <source>
        <dbReference type="ARBA" id="ARBA00022448"/>
    </source>
</evidence>
<dbReference type="EMBL" id="CAJNOR010002855">
    <property type="protein sequence ID" value="CAF1349182.1"/>
    <property type="molecule type" value="Genomic_DNA"/>
</dbReference>
<keyword evidence="7" id="KW-1133">Transmembrane helix</keyword>
<dbReference type="InterPro" id="IPR052076">
    <property type="entry name" value="TRP_cation_channel"/>
</dbReference>
<evidence type="ECO:0000313" key="10">
    <source>
        <dbReference type="Proteomes" id="UP000663828"/>
    </source>
</evidence>
<evidence type="ECO:0000256" key="5">
    <source>
        <dbReference type="ARBA" id="ARBA00023180"/>
    </source>
</evidence>
<sequence length="844" mass="99803">MRRNPFSLILPTKRTNSFSSLNSNRSYHFIRSAEDHLMNESFYDDSISLKRRKSSIHCAHYIVIEYSHPTNSTRSNQQFIHAGNCLESSNKKAYSLSIGETLIHLSARLGHEYILRRLIEETPYGTRLTNGKGQTPLLCAIQCSHYSTAMFLMDIDPSTITVCDHNLNSVFHYATYLCNHIVLSRAMILIKRLNSPHLKTQVLLRLIEKNKVGKNPFLISVEKGNIRCNRLFFSNENLLKKNSLDISIFLNNESVCCAIDNDRIDLMAFWLSDMKRLEILLEILIHNSFNLFEYSIENEKISFIRLFLSQEFSFEKHFLKEKYKKFLNNFNLIDRLTPLQRLLKKENLYDLIPSLLDHFVIENNGADLSIIDDCLFLCPFSNQCLFGHEKSSWSKQSWYNEHPLNQINQILIKSIYDHPIIRLCIDLKYSLFGNILYLIITFGQIFYVMLYTFILLFSPTRSIDQFNYYTLINDTCQQFCFKLINHPNYFQENYNQFYLRLFRYILVFISILTLFKEAFQLIKEKNKYFKKIFLNFLEIHMYISAIIYGIDFNECTHQTGIRCHFQWEIGSIGLLSVWFSLLFVFMKGMQCGKHGLLFLTVLFTFIKFIIYYSFIWIGFYLVFYLLMKDLSPQFHSFYLIPKLLVMFIGEFDFDETFFPNQIPIKGAEGALFIYSIFILTMFIVMSNIMAGLAVADVKEFRLNAKREHLRSRIETILQVQSNFGFLCEICSKMTLKYLNNKYLNKYLFKSDLSRLEFAEKSYEHFGITIHTGLIQANHLKNREKFLKKSFLDEKNLFMKNQNQFKEYFEESILKIHNQLKTIHLQLKTDIQDLKTHVDQILSNH</sequence>
<feature type="transmembrane region" description="Helical" evidence="7">
    <location>
        <begin position="501"/>
        <end position="519"/>
    </location>
</feature>
<accession>A0A815HAE6</accession>
<evidence type="ECO:0000256" key="4">
    <source>
        <dbReference type="ARBA" id="ARBA00023065"/>
    </source>
</evidence>
<dbReference type="EMBL" id="CAJNOJ010000556">
    <property type="protein sequence ID" value="CAF1483699.1"/>
    <property type="molecule type" value="Genomic_DNA"/>
</dbReference>
<evidence type="ECO:0000313" key="8">
    <source>
        <dbReference type="EMBL" id="CAF1349182.1"/>
    </source>
</evidence>
<feature type="transmembrane region" description="Helical" evidence="7">
    <location>
        <begin position="671"/>
        <end position="695"/>
    </location>
</feature>
<protein>
    <submittedName>
        <fullName evidence="8">Uncharacterized protein</fullName>
    </submittedName>
</protein>
<comment type="caution">
    <text evidence="8">The sequence shown here is derived from an EMBL/GenBank/DDBJ whole genome shotgun (WGS) entry which is preliminary data.</text>
</comment>
<keyword evidence="3" id="KW-0040">ANK repeat</keyword>
<dbReference type="Gene3D" id="1.25.40.20">
    <property type="entry name" value="Ankyrin repeat-containing domain"/>
    <property type="match status" value="1"/>
</dbReference>
<dbReference type="AlphaFoldDB" id="A0A815HAE6"/>
<organism evidence="8 10">
    <name type="scientific">Adineta ricciae</name>
    <name type="common">Rotifer</name>
    <dbReference type="NCBI Taxonomy" id="249248"/>
    <lineage>
        <taxon>Eukaryota</taxon>
        <taxon>Metazoa</taxon>
        <taxon>Spiralia</taxon>
        <taxon>Gnathifera</taxon>
        <taxon>Rotifera</taxon>
        <taxon>Eurotatoria</taxon>
        <taxon>Bdelloidea</taxon>
        <taxon>Adinetida</taxon>
        <taxon>Adinetidae</taxon>
        <taxon>Adineta</taxon>
    </lineage>
</organism>
<dbReference type="GO" id="GO:0022857">
    <property type="term" value="F:transmembrane transporter activity"/>
    <property type="evidence" value="ECO:0007669"/>
    <property type="project" value="TreeGrafter"/>
</dbReference>
<dbReference type="GO" id="GO:0034220">
    <property type="term" value="P:monoatomic ion transmembrane transport"/>
    <property type="evidence" value="ECO:0007669"/>
    <property type="project" value="UniProtKB-KW"/>
</dbReference>
<evidence type="ECO:0000256" key="7">
    <source>
        <dbReference type="SAM" id="Phobius"/>
    </source>
</evidence>
<name>A0A815HAE6_ADIRI</name>
<dbReference type="Proteomes" id="UP000663852">
    <property type="component" value="Unassembled WGS sequence"/>
</dbReference>
<feature type="transmembrane region" description="Helical" evidence="7">
    <location>
        <begin position="531"/>
        <end position="550"/>
    </location>
</feature>
<keyword evidence="4" id="KW-0406">Ion transport</keyword>
<dbReference type="OrthoDB" id="10006741at2759"/>
<feature type="transmembrane region" description="Helical" evidence="7">
    <location>
        <begin position="435"/>
        <end position="457"/>
    </location>
</feature>
<dbReference type="InterPro" id="IPR036770">
    <property type="entry name" value="Ankyrin_rpt-contain_sf"/>
</dbReference>
<dbReference type="Proteomes" id="UP000663828">
    <property type="component" value="Unassembled WGS sequence"/>
</dbReference>
<dbReference type="PANTHER" id="PTHR47143:SF1">
    <property type="entry name" value="ION_TRANS DOMAIN-CONTAINING PROTEIN"/>
    <property type="match status" value="1"/>
</dbReference>
<dbReference type="GO" id="GO:1902495">
    <property type="term" value="C:transmembrane transporter complex"/>
    <property type="evidence" value="ECO:0007669"/>
    <property type="project" value="TreeGrafter"/>
</dbReference>